<proteinExistence type="predicted"/>
<dbReference type="EMBL" id="MDYN01000109">
    <property type="protein sequence ID" value="OQD77371.1"/>
    <property type="molecule type" value="Genomic_DNA"/>
</dbReference>
<protein>
    <submittedName>
        <fullName evidence="2">Uncharacterized protein</fullName>
    </submittedName>
</protein>
<feature type="compositionally biased region" description="Basic and acidic residues" evidence="1">
    <location>
        <begin position="452"/>
        <end position="462"/>
    </location>
</feature>
<feature type="compositionally biased region" description="Polar residues" evidence="1">
    <location>
        <begin position="340"/>
        <end position="350"/>
    </location>
</feature>
<gene>
    <name evidence="2" type="ORF">PENANT_c109G05746</name>
</gene>
<organism evidence="2 3">
    <name type="scientific">Penicillium antarcticum</name>
    <dbReference type="NCBI Taxonomy" id="416450"/>
    <lineage>
        <taxon>Eukaryota</taxon>
        <taxon>Fungi</taxon>
        <taxon>Dikarya</taxon>
        <taxon>Ascomycota</taxon>
        <taxon>Pezizomycotina</taxon>
        <taxon>Eurotiomycetes</taxon>
        <taxon>Eurotiomycetidae</taxon>
        <taxon>Eurotiales</taxon>
        <taxon>Aspergillaceae</taxon>
        <taxon>Penicillium</taxon>
    </lineage>
</organism>
<dbReference type="Proteomes" id="UP000191672">
    <property type="component" value="Unassembled WGS sequence"/>
</dbReference>
<dbReference type="PANTHER" id="PTHR37535:SF3">
    <property type="entry name" value="FLUG DOMAIN-CONTAINING PROTEIN"/>
    <property type="match status" value="1"/>
</dbReference>
<evidence type="ECO:0000313" key="2">
    <source>
        <dbReference type="EMBL" id="OQD77371.1"/>
    </source>
</evidence>
<reference evidence="3" key="1">
    <citation type="journal article" date="2017" name="Nat. Microbiol.">
        <title>Global analysis of biosynthetic gene clusters reveals vast potential of secondary metabolite production in Penicillium species.</title>
        <authorList>
            <person name="Nielsen J.C."/>
            <person name="Grijseels S."/>
            <person name="Prigent S."/>
            <person name="Ji B."/>
            <person name="Dainat J."/>
            <person name="Nielsen K.F."/>
            <person name="Frisvad J.C."/>
            <person name="Workman M."/>
            <person name="Nielsen J."/>
        </authorList>
    </citation>
    <scope>NUCLEOTIDE SEQUENCE [LARGE SCALE GENOMIC DNA]</scope>
    <source>
        <strain evidence="3">IBT 31811</strain>
    </source>
</reference>
<keyword evidence="3" id="KW-1185">Reference proteome</keyword>
<accession>A0A1V6PK60</accession>
<feature type="region of interest" description="Disordered" evidence="1">
    <location>
        <begin position="406"/>
        <end position="478"/>
    </location>
</feature>
<comment type="caution">
    <text evidence="2">The sequence shown here is derived from an EMBL/GenBank/DDBJ whole genome shotgun (WGS) entry which is preliminary data.</text>
</comment>
<sequence>MGRQLFLSERDEKAKEKRRLLREKNGFVPGAHKEEDSIRNKNKKLPKTKRLHQEKFGLWLDFTADPENGYQDYKTFEGCEAPSHDMVKQFIRWLAKSTLGRLTEGKEPTVRSAQAWAEQFFGGFAEFTKTEVIPEDRTEVYQHIDLVLFPSRTDPWEVGWRVNQVWLKNNRDSEYTVFGIGIRDSSKPQFASGEVLLSLALEHGALFGIESVADLAQYDLSNGEIPLRWKKDYLSKPIFRNVTADGPQDIPLTQGRFTNYLHQIFVAAGYTKHPTIHCLRRNLAKEVERRKFDDQIFSEKFLPAPHSESFATEDPQKDLSKRPNSLCSSSRSSFKSGFSAVNSPLSSRPTTPGLEAIDPKILEPIGSGNGIEQQACDEAAAGLNSLSLSTTDFDTKKMSLTYTMRSNSPASDLASEQPGCDIDDEARQSKKSSRKEPPTSEPPNVVDILEIFPEKDGAKNDEGEYEGSLQEKASDRKPRCHIPIHLTKTRSQQPRHHLAEPSPQKLRQKLYAKERRKMLEFKSQNLTLRQIGPRFADIDTAFLRQAWQDLELPQRCTRSGANRMARQRYAR</sequence>
<dbReference type="PANTHER" id="PTHR37535">
    <property type="entry name" value="FLUG DOMAIN PROTEIN"/>
    <property type="match status" value="1"/>
</dbReference>
<evidence type="ECO:0000313" key="3">
    <source>
        <dbReference type="Proteomes" id="UP000191672"/>
    </source>
</evidence>
<feature type="region of interest" description="Disordered" evidence="1">
    <location>
        <begin position="332"/>
        <end position="356"/>
    </location>
</feature>
<dbReference type="AlphaFoldDB" id="A0A1V6PK60"/>
<dbReference type="STRING" id="416450.A0A1V6PK60"/>
<evidence type="ECO:0000256" key="1">
    <source>
        <dbReference type="SAM" id="MobiDB-lite"/>
    </source>
</evidence>
<feature type="region of interest" description="Disordered" evidence="1">
    <location>
        <begin position="307"/>
        <end position="326"/>
    </location>
</feature>
<name>A0A1V6PK60_9EURO</name>